<gene>
    <name evidence="1" type="ORF">LMANV2_130010</name>
</gene>
<name>A0AAQ1SMH3_LEPIR</name>
<evidence type="ECO:0000313" key="1">
    <source>
        <dbReference type="EMBL" id="SOR60082.1"/>
    </source>
</evidence>
<dbReference type="Proteomes" id="UP000234460">
    <property type="component" value="Chromosome LMANV2"/>
</dbReference>
<comment type="caution">
    <text evidence="1">The sequence shown here is derived from an EMBL/GenBank/DDBJ whole genome shotgun (WGS) entry which is preliminary data.</text>
</comment>
<reference evidence="1 2" key="1">
    <citation type="submission" date="2017-11" db="EMBL/GenBank/DDBJ databases">
        <authorList>
            <person name="Lechat P."/>
        </authorList>
    </citation>
    <scope>NUCLEOTIDE SEQUENCE [LARGE SCALE GENOMIC DNA]</scope>
    <source>
        <strain evidence="1">L495</strain>
    </source>
</reference>
<organism evidence="1 2">
    <name type="scientific">Leptospira interrogans serovar Manilae</name>
    <dbReference type="NCBI Taxonomy" id="214675"/>
    <lineage>
        <taxon>Bacteria</taxon>
        <taxon>Pseudomonadati</taxon>
        <taxon>Spirochaetota</taxon>
        <taxon>Spirochaetia</taxon>
        <taxon>Leptospirales</taxon>
        <taxon>Leptospiraceae</taxon>
        <taxon>Leptospira</taxon>
    </lineage>
</organism>
<sequence>MRERSQLLGRSLFALIHVNVNIVPQFFRNLTRVFLILTKFSTSLQYRFNSAKMFSMIAF</sequence>
<dbReference type="AlphaFoldDB" id="A0AAQ1SMH3"/>
<dbReference type="EMBL" id="OEJX01000005">
    <property type="protein sequence ID" value="SOR60082.1"/>
    <property type="molecule type" value="Genomic_DNA"/>
</dbReference>
<evidence type="ECO:0000313" key="2">
    <source>
        <dbReference type="Proteomes" id="UP000234460"/>
    </source>
</evidence>
<proteinExistence type="predicted"/>
<protein>
    <submittedName>
        <fullName evidence="1">Uncharacterized protein</fullName>
    </submittedName>
</protein>
<accession>A0AAQ1SMH3</accession>